<feature type="transmembrane region" description="Helical" evidence="10">
    <location>
        <begin position="217"/>
        <end position="234"/>
    </location>
</feature>
<reference evidence="13 15" key="1">
    <citation type="submission" date="2017-09" db="EMBL/GenBank/DDBJ databases">
        <title>Genomics of the genus Arcobacter.</title>
        <authorList>
            <person name="Perez-Cataluna A."/>
            <person name="Figueras M.J."/>
            <person name="Salas-Masso N."/>
        </authorList>
    </citation>
    <scope>NUCLEOTIDE SEQUENCE [LARGE SCALE GENOMIC DNA]</scope>
    <source>
        <strain evidence="13 15">CECT 7837</strain>
    </source>
</reference>
<organism evidence="13 15">
    <name type="scientific">Arcobacter ellisii</name>
    <dbReference type="NCBI Taxonomy" id="913109"/>
    <lineage>
        <taxon>Bacteria</taxon>
        <taxon>Pseudomonadati</taxon>
        <taxon>Campylobacterota</taxon>
        <taxon>Epsilonproteobacteria</taxon>
        <taxon>Campylobacterales</taxon>
        <taxon>Arcobacteraceae</taxon>
        <taxon>Arcobacter</taxon>
    </lineage>
</organism>
<feature type="transmembrane region" description="Helical" evidence="10">
    <location>
        <begin position="114"/>
        <end position="134"/>
    </location>
</feature>
<dbReference type="PANTHER" id="PTHR46157">
    <property type="entry name" value="K(+) EFFLUX ANTIPORTER 3, CHLOROPLASTIC"/>
    <property type="match status" value="1"/>
</dbReference>
<proteinExistence type="predicted"/>
<reference evidence="12 14" key="2">
    <citation type="submission" date="2018-08" db="EMBL/GenBank/DDBJ databases">
        <title>Complete genome of the Arcobacter ellisii type strain LMG 26155.</title>
        <authorList>
            <person name="Miller W.G."/>
            <person name="Yee E."/>
            <person name="Bono J.L."/>
        </authorList>
    </citation>
    <scope>NUCLEOTIDE SEQUENCE [LARGE SCALE GENOMIC DNA]</scope>
    <source>
        <strain evidence="12 14">LMG 26155</strain>
    </source>
</reference>
<dbReference type="RefSeq" id="WP_118917669.1">
    <property type="nucleotide sequence ID" value="NZ_CP032097.1"/>
</dbReference>
<evidence type="ECO:0000256" key="1">
    <source>
        <dbReference type="ARBA" id="ARBA00004141"/>
    </source>
</evidence>
<evidence type="ECO:0000313" key="14">
    <source>
        <dbReference type="Proteomes" id="UP000262582"/>
    </source>
</evidence>
<evidence type="ECO:0000256" key="9">
    <source>
        <dbReference type="ARBA" id="ARBA00023136"/>
    </source>
</evidence>
<feature type="transmembrane region" description="Helical" evidence="10">
    <location>
        <begin position="326"/>
        <end position="345"/>
    </location>
</feature>
<dbReference type="InterPro" id="IPR036291">
    <property type="entry name" value="NAD(P)-bd_dom_sf"/>
</dbReference>
<evidence type="ECO:0000313" key="15">
    <source>
        <dbReference type="Proteomes" id="UP000290588"/>
    </source>
</evidence>
<evidence type="ECO:0000256" key="5">
    <source>
        <dbReference type="ARBA" id="ARBA00022692"/>
    </source>
</evidence>
<dbReference type="GO" id="GO:0006813">
    <property type="term" value="P:potassium ion transport"/>
    <property type="evidence" value="ECO:0007669"/>
    <property type="project" value="UniProtKB-KW"/>
</dbReference>
<dbReference type="SUPFAM" id="SSF51735">
    <property type="entry name" value="NAD(P)-binding Rossmann-fold domains"/>
    <property type="match status" value="1"/>
</dbReference>
<evidence type="ECO:0000256" key="8">
    <source>
        <dbReference type="ARBA" id="ARBA00023065"/>
    </source>
</evidence>
<feature type="transmembrane region" description="Helical" evidence="10">
    <location>
        <begin position="183"/>
        <end position="205"/>
    </location>
</feature>
<evidence type="ECO:0000256" key="2">
    <source>
        <dbReference type="ARBA" id="ARBA00022448"/>
    </source>
</evidence>
<dbReference type="Pfam" id="PF02254">
    <property type="entry name" value="TrkA_N"/>
    <property type="match status" value="1"/>
</dbReference>
<dbReference type="EMBL" id="NXIG01000009">
    <property type="protein sequence ID" value="RXI29855.1"/>
    <property type="molecule type" value="Genomic_DNA"/>
</dbReference>
<evidence type="ECO:0000256" key="4">
    <source>
        <dbReference type="ARBA" id="ARBA00022538"/>
    </source>
</evidence>
<comment type="subcellular location">
    <subcellularLocation>
        <location evidence="1">Membrane</location>
        <topology evidence="1">Multi-pass membrane protein</topology>
    </subcellularLocation>
</comment>
<evidence type="ECO:0000313" key="12">
    <source>
        <dbReference type="EMBL" id="AXX95499.1"/>
    </source>
</evidence>
<protein>
    <submittedName>
        <fullName evidence="12">Glutathione-regulated potassium-efflux system protein, KefB/KefC family</fullName>
    </submittedName>
    <submittedName>
        <fullName evidence="13">Potassium transporter</fullName>
    </submittedName>
</protein>
<dbReference type="PANTHER" id="PTHR46157:SF4">
    <property type="entry name" value="K(+) EFFLUX ANTIPORTER 3, CHLOROPLASTIC"/>
    <property type="match status" value="1"/>
</dbReference>
<keyword evidence="5 10" id="KW-0812">Transmembrane</keyword>
<accession>A0A347U9H1</accession>
<sequence>MENILFTLFLTISIATILNIILKKFGISHIIGYILTGTLISYGFNFNGVNNDSLELIAEFGIVFLMFTIGLEMSVDKIKKMKEILLLNGFLQVSISAILIYLVAFYIFHLSVEVSLIVSLAFSLSSTAIVLTYLKQSKDIHTPYGEKSTAILIFQDLAVIPILLLITFLTNDTLSISEVLTKTFISAFIIIVFMFTIGKNLISWLLKFASNSRIEELFLGAVLSIVIGTSLLAHELGFTYSLGAFIAGMIISDTNFSVKVESDIASYKDLLLGAFFFSVGTKIDALYFLYNVHIILLIFIAVMVIKALVVYVIIRRKSDKSTAVKSALALCQVGEFSFAIFALASSNNIISNETANFLILVSVLSMILTPFIVNNIYKLASYVVVEFYESDKITPIKAKNHVVICGFSILGRVIARDLSERNIPFVIISDDLRHVLLGRKLGYMAYFGHLDKLPVLESLKVDEASSVIITVSDTHIKRLICEAVLNFHKEANILLKIESIDEKAQLKDLNIKKFVHAHIEVGRLLVEEALSVRGENK</sequence>
<dbReference type="PROSITE" id="PS51201">
    <property type="entry name" value="RCK_N"/>
    <property type="match status" value="1"/>
</dbReference>
<keyword evidence="2" id="KW-0813">Transport</keyword>
<dbReference type="InterPro" id="IPR038770">
    <property type="entry name" value="Na+/solute_symporter_sf"/>
</dbReference>
<dbReference type="Gene3D" id="1.20.1530.20">
    <property type="match status" value="1"/>
</dbReference>
<feature type="transmembrane region" description="Helical" evidence="10">
    <location>
        <begin position="6"/>
        <end position="22"/>
    </location>
</feature>
<gene>
    <name evidence="12" type="ORF">AELL_1846</name>
    <name evidence="13" type="ORF">CP962_09315</name>
</gene>
<keyword evidence="6" id="KW-0630">Potassium</keyword>
<dbReference type="Proteomes" id="UP000262582">
    <property type="component" value="Chromosome"/>
</dbReference>
<dbReference type="Proteomes" id="UP000290588">
    <property type="component" value="Unassembled WGS sequence"/>
</dbReference>
<dbReference type="Gene3D" id="3.40.50.720">
    <property type="entry name" value="NAD(P)-binding Rossmann-like Domain"/>
    <property type="match status" value="1"/>
</dbReference>
<keyword evidence="3" id="KW-0050">Antiport</keyword>
<feature type="transmembrane region" description="Helical" evidence="10">
    <location>
        <begin position="357"/>
        <end position="377"/>
    </location>
</feature>
<evidence type="ECO:0000256" key="6">
    <source>
        <dbReference type="ARBA" id="ARBA00022958"/>
    </source>
</evidence>
<feature type="domain" description="RCK N-terminal" evidence="11">
    <location>
        <begin position="399"/>
        <end position="518"/>
    </location>
</feature>
<evidence type="ECO:0000259" key="11">
    <source>
        <dbReference type="PROSITE" id="PS51201"/>
    </source>
</evidence>
<keyword evidence="4" id="KW-0633">Potassium transport</keyword>
<dbReference type="InterPro" id="IPR003148">
    <property type="entry name" value="RCK_N"/>
</dbReference>
<keyword evidence="14" id="KW-1185">Reference proteome</keyword>
<dbReference type="GO" id="GO:1902600">
    <property type="term" value="P:proton transmembrane transport"/>
    <property type="evidence" value="ECO:0007669"/>
    <property type="project" value="InterPro"/>
</dbReference>
<keyword evidence="9 10" id="KW-0472">Membrane</keyword>
<feature type="transmembrane region" description="Helical" evidence="10">
    <location>
        <begin position="27"/>
        <end position="44"/>
    </location>
</feature>
<name>A0A347U9H1_9BACT</name>
<dbReference type="OrthoDB" id="9781411at2"/>
<evidence type="ECO:0000256" key="7">
    <source>
        <dbReference type="ARBA" id="ARBA00022989"/>
    </source>
</evidence>
<feature type="transmembrane region" description="Helical" evidence="10">
    <location>
        <begin position="294"/>
        <end position="314"/>
    </location>
</feature>
<feature type="transmembrane region" description="Helical" evidence="10">
    <location>
        <begin position="150"/>
        <end position="171"/>
    </location>
</feature>
<feature type="transmembrane region" description="Helical" evidence="10">
    <location>
        <begin position="85"/>
        <end position="108"/>
    </location>
</feature>
<dbReference type="KEGG" id="aell:AELL_1846"/>
<dbReference type="AlphaFoldDB" id="A0A347U9H1"/>
<dbReference type="EMBL" id="CP032097">
    <property type="protein sequence ID" value="AXX95499.1"/>
    <property type="molecule type" value="Genomic_DNA"/>
</dbReference>
<evidence type="ECO:0000256" key="10">
    <source>
        <dbReference type="SAM" id="Phobius"/>
    </source>
</evidence>
<evidence type="ECO:0000313" key="13">
    <source>
        <dbReference type="EMBL" id="RXI29855.1"/>
    </source>
</evidence>
<dbReference type="GO" id="GO:0005886">
    <property type="term" value="C:plasma membrane"/>
    <property type="evidence" value="ECO:0007669"/>
    <property type="project" value="TreeGrafter"/>
</dbReference>
<dbReference type="Pfam" id="PF00999">
    <property type="entry name" value="Na_H_Exchanger"/>
    <property type="match status" value="1"/>
</dbReference>
<keyword evidence="8" id="KW-0406">Ion transport</keyword>
<dbReference type="GO" id="GO:0015297">
    <property type="term" value="F:antiporter activity"/>
    <property type="evidence" value="ECO:0007669"/>
    <property type="project" value="UniProtKB-KW"/>
</dbReference>
<feature type="transmembrane region" description="Helical" evidence="10">
    <location>
        <begin position="56"/>
        <end position="73"/>
    </location>
</feature>
<evidence type="ECO:0000256" key="3">
    <source>
        <dbReference type="ARBA" id="ARBA00022449"/>
    </source>
</evidence>
<keyword evidence="7 10" id="KW-1133">Transmembrane helix</keyword>
<dbReference type="InterPro" id="IPR006153">
    <property type="entry name" value="Cation/H_exchanger_TM"/>
</dbReference>